<evidence type="ECO:0000256" key="2">
    <source>
        <dbReference type="SAM" id="SignalP"/>
    </source>
</evidence>
<sequence>MAMATVRRRAVYALAVLALLCGCCSSVCGAATSNVKVDVLCPSNEKKVRLRVSGQGSSDWTECLQAVNYDGSHTAETASAGSSGGDPICLLADSWCLSFLEKNSPSPTEGQSSNDATFTMDCTTDGDSKSPEMSKGQPVTTTRTGVDLLGTSGRCMVLPPHQSVTGAMPGQHTPVAQPSPSPSQAAATPSSVETQQGVSSAGSSAGTGVSAPNDAGQSGSAGPTGSQGTLTSPTGAADSSKATGDGAAQAPSASAQPSGTSTPDTPAGSDGGSATTTTTSSSPSGGKHTKGNADGSGTLTVWVRGTLLLLLTAAVACAAGE</sequence>
<evidence type="ECO:0000313" key="4">
    <source>
        <dbReference type="Proteomes" id="UP000283634"/>
    </source>
</evidence>
<proteinExistence type="predicted"/>
<feature type="compositionally biased region" description="Polar residues" evidence="1">
    <location>
        <begin position="104"/>
        <end position="122"/>
    </location>
</feature>
<dbReference type="PROSITE" id="PS51257">
    <property type="entry name" value="PROKAR_LIPOPROTEIN"/>
    <property type="match status" value="1"/>
</dbReference>
<feature type="signal peptide" evidence="2">
    <location>
        <begin position="1"/>
        <end position="29"/>
    </location>
</feature>
<feature type="compositionally biased region" description="Low complexity" evidence="1">
    <location>
        <begin position="173"/>
        <end position="210"/>
    </location>
</feature>
<gene>
    <name evidence="3" type="ORF">TraAM80_10308</name>
</gene>
<feature type="compositionally biased region" description="Low complexity" evidence="1">
    <location>
        <begin position="246"/>
        <end position="286"/>
    </location>
</feature>
<reference evidence="3 4" key="1">
    <citation type="journal article" date="2018" name="BMC Genomics">
        <title>Genomic comparison of Trypanosoma conorhini and Trypanosoma rangeli to Trypanosoma cruzi strains of high and low virulence.</title>
        <authorList>
            <person name="Bradwell K.R."/>
            <person name="Koparde V.N."/>
            <person name="Matveyev A.V."/>
            <person name="Serrano M.G."/>
            <person name="Alves J.M."/>
            <person name="Parikh H."/>
            <person name="Huang B."/>
            <person name="Lee V."/>
            <person name="Espinosa-Alvarez O."/>
            <person name="Ortiz P.A."/>
            <person name="Costa-Martins A.G."/>
            <person name="Teixeira M.M."/>
            <person name="Buck G.A."/>
        </authorList>
    </citation>
    <scope>NUCLEOTIDE SEQUENCE [LARGE SCALE GENOMIC DNA]</scope>
    <source>
        <strain evidence="3 4">AM80</strain>
    </source>
</reference>
<evidence type="ECO:0000256" key="1">
    <source>
        <dbReference type="SAM" id="MobiDB-lite"/>
    </source>
</evidence>
<dbReference type="EMBL" id="MKGL01000903">
    <property type="protein sequence ID" value="RNE95260.1"/>
    <property type="molecule type" value="Genomic_DNA"/>
</dbReference>
<feature type="chain" id="PRO_5019346253" evidence="2">
    <location>
        <begin position="30"/>
        <end position="321"/>
    </location>
</feature>
<dbReference type="RefSeq" id="XP_029233201.1">
    <property type="nucleotide sequence ID" value="XM_029386939.1"/>
</dbReference>
<keyword evidence="2" id="KW-0732">Signal</keyword>
<dbReference type="AlphaFoldDB" id="A0A422MPY0"/>
<comment type="caution">
    <text evidence="3">The sequence shown here is derived from an EMBL/GenBank/DDBJ whole genome shotgun (WGS) entry which is preliminary data.</text>
</comment>
<dbReference type="OMA" id="CENGMEE"/>
<feature type="region of interest" description="Disordered" evidence="1">
    <location>
        <begin position="104"/>
        <end position="297"/>
    </location>
</feature>
<name>A0A422MPY0_TRYRA</name>
<keyword evidence="4" id="KW-1185">Reference proteome</keyword>
<organism evidence="3 4">
    <name type="scientific">Trypanosoma rangeli</name>
    <dbReference type="NCBI Taxonomy" id="5698"/>
    <lineage>
        <taxon>Eukaryota</taxon>
        <taxon>Discoba</taxon>
        <taxon>Euglenozoa</taxon>
        <taxon>Kinetoplastea</taxon>
        <taxon>Metakinetoplastina</taxon>
        <taxon>Trypanosomatida</taxon>
        <taxon>Trypanosomatidae</taxon>
        <taxon>Trypanosoma</taxon>
        <taxon>Herpetosoma</taxon>
    </lineage>
</organism>
<dbReference type="GeneID" id="40334241"/>
<feature type="compositionally biased region" description="Polar residues" evidence="1">
    <location>
        <begin position="215"/>
        <end position="234"/>
    </location>
</feature>
<protein>
    <submittedName>
        <fullName evidence="3">Mucin-like glycoprotein</fullName>
    </submittedName>
</protein>
<accession>A0A422MPY0</accession>
<evidence type="ECO:0000313" key="3">
    <source>
        <dbReference type="EMBL" id="RNE95260.1"/>
    </source>
</evidence>
<dbReference type="Proteomes" id="UP000283634">
    <property type="component" value="Unassembled WGS sequence"/>
</dbReference>